<dbReference type="GO" id="GO:0005737">
    <property type="term" value="C:cytoplasm"/>
    <property type="evidence" value="ECO:0007669"/>
    <property type="project" value="UniProtKB-SubCell"/>
</dbReference>
<dbReference type="Gene3D" id="3.20.20.70">
    <property type="entry name" value="Aldolase class I"/>
    <property type="match status" value="1"/>
</dbReference>
<dbReference type="NCBIfam" id="TIGR00007">
    <property type="entry name" value="1-(5-phosphoribosyl)-5-[(5-phosphoribosylamino)methylideneamino]imidazole-4-carboxamide isomerase"/>
    <property type="match status" value="1"/>
</dbReference>
<comment type="caution">
    <text evidence="15">The sequence shown here is derived from an EMBL/GenBank/DDBJ whole genome shotgun (WGS) entry which is preliminary data.</text>
</comment>
<dbReference type="EMBL" id="PNIQ01001008">
    <property type="protein sequence ID" value="PMP74433.1"/>
    <property type="molecule type" value="Genomic_DNA"/>
</dbReference>
<keyword evidence="9 12" id="KW-0368">Histidine biosynthesis</keyword>
<accession>A0A2J6WUF6</accession>
<evidence type="ECO:0000256" key="8">
    <source>
        <dbReference type="ARBA" id="ARBA00022605"/>
    </source>
</evidence>
<sequence length="241" mass="25354">MEIIPAIDIKDGRCVRLYQGDFAQMTVYADDPVAVARQWQAQGANRIHVVDLDGARTGRPQNVDAVLAITQAVQIPVQLGGGLRREEDVAAALALGVERVIIGTAAIVETELVARLLERFGERIIIGIDARNGMVATDGWTVTSTIAATDLAGQMAALGARRFIYTDISRDGALSGPNFTALAELVKPDGPAIIASGGIANLDHIRQLAQIGIEGVIIGKALYTGAIYLSEAIAIAQTTTG</sequence>
<dbReference type="HAMAP" id="MF_01014">
    <property type="entry name" value="HisA"/>
    <property type="match status" value="1"/>
</dbReference>
<dbReference type="PANTHER" id="PTHR43090:SF2">
    <property type="entry name" value="1-(5-PHOSPHORIBOSYL)-5-[(5-PHOSPHORIBOSYLAMINO)METHYLIDENEAMINO] IMIDAZOLE-4-CARBOXAMIDE ISOMERASE"/>
    <property type="match status" value="1"/>
</dbReference>
<evidence type="ECO:0000256" key="6">
    <source>
        <dbReference type="ARBA" id="ARBA00018464"/>
    </source>
</evidence>
<evidence type="ECO:0000256" key="2">
    <source>
        <dbReference type="ARBA" id="ARBA00004496"/>
    </source>
</evidence>
<organism evidence="15 16">
    <name type="scientific">Chloroflexus aggregans</name>
    <dbReference type="NCBI Taxonomy" id="152260"/>
    <lineage>
        <taxon>Bacteria</taxon>
        <taxon>Bacillati</taxon>
        <taxon>Chloroflexota</taxon>
        <taxon>Chloroflexia</taxon>
        <taxon>Chloroflexales</taxon>
        <taxon>Chloroflexineae</taxon>
        <taxon>Chloroflexaceae</taxon>
        <taxon>Chloroflexus</taxon>
    </lineage>
</organism>
<dbReference type="InterPro" id="IPR011060">
    <property type="entry name" value="RibuloseP-bd_barrel"/>
</dbReference>
<dbReference type="InterPro" id="IPR044524">
    <property type="entry name" value="Isoase_HisA-like"/>
</dbReference>
<protein>
    <recommendedName>
        <fullName evidence="6 12">1-(5-phosphoribosyl)-5-[(5-phosphoribosylamino)methylideneamino] imidazole-4-carboxamide isomerase</fullName>
        <ecNumber evidence="5 12">5.3.1.16</ecNumber>
    </recommendedName>
    <alternativeName>
        <fullName evidence="11 12">Phosphoribosylformimino-5-aminoimidazole carboxamide ribotide isomerase</fullName>
    </alternativeName>
</protein>
<dbReference type="UniPathway" id="UPA00031">
    <property type="reaction ID" value="UER00009"/>
</dbReference>
<keyword evidence="7 12" id="KW-0963">Cytoplasm</keyword>
<evidence type="ECO:0000256" key="5">
    <source>
        <dbReference type="ARBA" id="ARBA00012550"/>
    </source>
</evidence>
<dbReference type="InterPro" id="IPR023016">
    <property type="entry name" value="HisA/PriA"/>
</dbReference>
<dbReference type="FunFam" id="3.20.20.70:FF:000009">
    <property type="entry name" value="1-(5-phosphoribosyl)-5-[(5-phosphoribosylamino)methylideneamino] imidazole-4-carboxamide isomerase"/>
    <property type="match status" value="1"/>
</dbReference>
<dbReference type="Pfam" id="PF00977">
    <property type="entry name" value="His_biosynth"/>
    <property type="match status" value="1"/>
</dbReference>
<dbReference type="InterPro" id="IPR006063">
    <property type="entry name" value="HisA_bact_arch"/>
</dbReference>
<comment type="similarity">
    <text evidence="4 12 13">Belongs to the HisA/HisF family.</text>
</comment>
<evidence type="ECO:0000256" key="7">
    <source>
        <dbReference type="ARBA" id="ARBA00022490"/>
    </source>
</evidence>
<dbReference type="Proteomes" id="UP000243376">
    <property type="component" value="Unassembled WGS sequence"/>
</dbReference>
<evidence type="ECO:0000256" key="11">
    <source>
        <dbReference type="ARBA" id="ARBA00030547"/>
    </source>
</evidence>
<dbReference type="GO" id="GO:0000162">
    <property type="term" value="P:L-tryptophan biosynthetic process"/>
    <property type="evidence" value="ECO:0007669"/>
    <property type="project" value="TreeGrafter"/>
</dbReference>
<dbReference type="EC" id="5.3.1.16" evidence="5 12"/>
<dbReference type="InterPro" id="IPR013785">
    <property type="entry name" value="Aldolase_TIM"/>
</dbReference>
<feature type="active site" description="Proton donor" evidence="12">
    <location>
        <position position="129"/>
    </location>
</feature>
<proteinExistence type="inferred from homology"/>
<evidence type="ECO:0000256" key="12">
    <source>
        <dbReference type="HAMAP-Rule" id="MF_01014"/>
    </source>
</evidence>
<dbReference type="InterPro" id="IPR006062">
    <property type="entry name" value="His_biosynth"/>
</dbReference>
<dbReference type="AlphaFoldDB" id="A0A2J6WUF6"/>
<dbReference type="SUPFAM" id="SSF51366">
    <property type="entry name" value="Ribulose-phoshate binding barrel"/>
    <property type="match status" value="1"/>
</dbReference>
<dbReference type="GO" id="GO:0000105">
    <property type="term" value="P:L-histidine biosynthetic process"/>
    <property type="evidence" value="ECO:0007669"/>
    <property type="project" value="UniProtKB-UniRule"/>
</dbReference>
<keyword evidence="8 12" id="KW-0028">Amino-acid biosynthesis</keyword>
<comment type="catalytic activity">
    <reaction evidence="1 12 14">
        <text>1-(5-phospho-beta-D-ribosyl)-5-[(5-phospho-beta-D-ribosylamino)methylideneamino]imidazole-4-carboxamide = 5-[(5-phospho-1-deoxy-D-ribulos-1-ylimino)methylamino]-1-(5-phospho-beta-D-ribosyl)imidazole-4-carboxamide</text>
        <dbReference type="Rhea" id="RHEA:15469"/>
        <dbReference type="ChEBI" id="CHEBI:58435"/>
        <dbReference type="ChEBI" id="CHEBI:58525"/>
        <dbReference type="EC" id="5.3.1.16"/>
    </reaction>
</comment>
<gene>
    <name evidence="12 15" type="primary">hisA</name>
    <name evidence="15" type="ORF">C0184_15065</name>
</gene>
<evidence type="ECO:0000313" key="16">
    <source>
        <dbReference type="Proteomes" id="UP000243376"/>
    </source>
</evidence>
<evidence type="ECO:0000256" key="1">
    <source>
        <dbReference type="ARBA" id="ARBA00000901"/>
    </source>
</evidence>
<dbReference type="GO" id="GO:0003949">
    <property type="term" value="F:1-(5-phosphoribosyl)-5-[(5-phosphoribosylamino)methylideneamino]imidazole-4-carboxamide isomerase activity"/>
    <property type="evidence" value="ECO:0007669"/>
    <property type="project" value="UniProtKB-UniRule"/>
</dbReference>
<evidence type="ECO:0000313" key="15">
    <source>
        <dbReference type="EMBL" id="PMP74433.1"/>
    </source>
</evidence>
<evidence type="ECO:0000256" key="13">
    <source>
        <dbReference type="RuleBase" id="RU003657"/>
    </source>
</evidence>
<dbReference type="PANTHER" id="PTHR43090">
    <property type="entry name" value="1-(5-PHOSPHORIBOSYL)-5-[(5-PHOSPHORIBOSYLAMINO)METHYLIDENEAMINO] IMIDAZOLE-4-CARBOXAMIDE ISOMERASE"/>
    <property type="match status" value="1"/>
</dbReference>
<feature type="active site" description="Proton acceptor" evidence="12">
    <location>
        <position position="8"/>
    </location>
</feature>
<evidence type="ECO:0000256" key="3">
    <source>
        <dbReference type="ARBA" id="ARBA00005133"/>
    </source>
</evidence>
<keyword evidence="10 12" id="KW-0413">Isomerase</keyword>
<evidence type="ECO:0000256" key="9">
    <source>
        <dbReference type="ARBA" id="ARBA00023102"/>
    </source>
</evidence>
<reference evidence="15 16" key="1">
    <citation type="submission" date="2018-01" db="EMBL/GenBank/DDBJ databases">
        <title>Metagenomic assembled genomes from two thermal pools in the Uzon Caldera, Kamchatka, Russia.</title>
        <authorList>
            <person name="Wilkins L."/>
            <person name="Ettinger C."/>
        </authorList>
    </citation>
    <scope>NUCLEOTIDE SEQUENCE [LARGE SCALE GENOMIC DNA]</scope>
    <source>
        <strain evidence="15">ZAV-02</strain>
    </source>
</reference>
<dbReference type="CDD" id="cd04732">
    <property type="entry name" value="HisA"/>
    <property type="match status" value="1"/>
</dbReference>
<evidence type="ECO:0000256" key="4">
    <source>
        <dbReference type="ARBA" id="ARBA00009667"/>
    </source>
</evidence>
<comment type="subcellular location">
    <subcellularLocation>
        <location evidence="2 12 14">Cytoplasm</location>
    </subcellularLocation>
</comment>
<evidence type="ECO:0000256" key="14">
    <source>
        <dbReference type="RuleBase" id="RU003658"/>
    </source>
</evidence>
<evidence type="ECO:0000256" key="10">
    <source>
        <dbReference type="ARBA" id="ARBA00023235"/>
    </source>
</evidence>
<comment type="pathway">
    <text evidence="3 12 14">Amino-acid biosynthesis; L-histidine biosynthesis; L-histidine from 5-phospho-alpha-D-ribose 1-diphosphate: step 4/9.</text>
</comment>
<name>A0A2J6WUF6_9CHLR</name>